<keyword evidence="4" id="KW-1185">Reference proteome</keyword>
<keyword evidence="2" id="KW-0812">Transmembrane</keyword>
<dbReference type="AlphaFoldDB" id="A0A8T0UFV4"/>
<dbReference type="Proteomes" id="UP000823388">
    <property type="component" value="Chromosome 3N"/>
</dbReference>
<dbReference type="OrthoDB" id="784738at2759"/>
<name>A0A8T0UFV4_PANVG</name>
<evidence type="ECO:0000313" key="4">
    <source>
        <dbReference type="Proteomes" id="UP000823388"/>
    </source>
</evidence>
<accession>A0A8T0UFV4</accession>
<evidence type="ECO:0000256" key="2">
    <source>
        <dbReference type="SAM" id="Phobius"/>
    </source>
</evidence>
<dbReference type="PANTHER" id="PTHR35708:SF3">
    <property type="entry name" value="GB|AAD25831.1"/>
    <property type="match status" value="1"/>
</dbReference>
<keyword evidence="2" id="KW-1133">Transmembrane helix</keyword>
<organism evidence="3 4">
    <name type="scientific">Panicum virgatum</name>
    <name type="common">Blackwell switchgrass</name>
    <dbReference type="NCBI Taxonomy" id="38727"/>
    <lineage>
        <taxon>Eukaryota</taxon>
        <taxon>Viridiplantae</taxon>
        <taxon>Streptophyta</taxon>
        <taxon>Embryophyta</taxon>
        <taxon>Tracheophyta</taxon>
        <taxon>Spermatophyta</taxon>
        <taxon>Magnoliopsida</taxon>
        <taxon>Liliopsida</taxon>
        <taxon>Poales</taxon>
        <taxon>Poaceae</taxon>
        <taxon>PACMAD clade</taxon>
        <taxon>Panicoideae</taxon>
        <taxon>Panicodae</taxon>
        <taxon>Paniceae</taxon>
        <taxon>Panicinae</taxon>
        <taxon>Panicum</taxon>
        <taxon>Panicum sect. Hiantes</taxon>
    </lineage>
</organism>
<protein>
    <submittedName>
        <fullName evidence="3">Uncharacterized protein</fullName>
    </submittedName>
</protein>
<gene>
    <name evidence="3" type="ORF">PVAP13_3NG232326</name>
</gene>
<reference evidence="3" key="1">
    <citation type="submission" date="2020-05" db="EMBL/GenBank/DDBJ databases">
        <title>WGS assembly of Panicum virgatum.</title>
        <authorList>
            <person name="Lovell J.T."/>
            <person name="Jenkins J."/>
            <person name="Shu S."/>
            <person name="Juenger T.E."/>
            <person name="Schmutz J."/>
        </authorList>
    </citation>
    <scope>NUCLEOTIDE SEQUENCE</scope>
    <source>
        <strain evidence="3">AP13</strain>
    </source>
</reference>
<feature type="compositionally biased region" description="Acidic residues" evidence="1">
    <location>
        <begin position="135"/>
        <end position="149"/>
    </location>
</feature>
<evidence type="ECO:0000313" key="3">
    <source>
        <dbReference type="EMBL" id="KAG2620948.1"/>
    </source>
</evidence>
<dbReference type="EMBL" id="CM029042">
    <property type="protein sequence ID" value="KAG2620948.1"/>
    <property type="molecule type" value="Genomic_DNA"/>
</dbReference>
<feature type="region of interest" description="Disordered" evidence="1">
    <location>
        <begin position="119"/>
        <end position="149"/>
    </location>
</feature>
<evidence type="ECO:0000256" key="1">
    <source>
        <dbReference type="SAM" id="MobiDB-lite"/>
    </source>
</evidence>
<sequence>MASSSFSICIICATKAPALVKHFLMPPSSQMAIQLTLILISCSLYSMYSSSSSSSSLSASSSLALLVLVISTCISLLFSNFRHLLKAATTHKGKAPPSMEGAVHQEKSIMPQDEVTEDAPEDLMGSLSDSSECTTNDEECTEEGSISEDIDDDDESLIEISLVDGHYVGAEQDEQCAYKKELHAEFFPELVLDKRDFIDILSEISEEDSLIEIDISRGSIKCSNFGIKT</sequence>
<proteinExistence type="predicted"/>
<dbReference type="PANTHER" id="PTHR35708">
    <property type="entry name" value="GB|AAD25831.1"/>
    <property type="match status" value="1"/>
</dbReference>
<comment type="caution">
    <text evidence="3">The sequence shown here is derived from an EMBL/GenBank/DDBJ whole genome shotgun (WGS) entry which is preliminary data.</text>
</comment>
<keyword evidence="2" id="KW-0472">Membrane</keyword>
<feature type="transmembrane region" description="Helical" evidence="2">
    <location>
        <begin position="60"/>
        <end position="78"/>
    </location>
</feature>
<feature type="transmembrane region" description="Helical" evidence="2">
    <location>
        <begin position="31"/>
        <end position="48"/>
    </location>
</feature>